<proteinExistence type="predicted"/>
<sequence length="362" mass="42481">MSCDAVNYRTYFPSTPTSKEEADFPIAVVRSVYQDYYLLELMLSASYQPQNFYCFAMDNSSAPEFKRNLRQLADCFDNVHVPLVEQPLDGGGHWQYAAHRDCLAWLNDKEKRWRYVTILQNHDFPMKTNLEMVRVFKIFNESNDVLVTPEPGRINKKLNWTIGNLELFLDKEKQARLASTTISWAKGVNEMSISRAAMDYMMNEMNLTKLISMIDDGKTYGVDEIMYNTLLSMETLQIPGHFTQKCIKEPPNFVTRHSAWSWDPDCRSKIFRHALCMFGVEDLVPNLNNHKFQLYANKFMPDVDFNSIVCWLETLHNRTHIWKETKLDTIFYQNQAFVRYQNLKNEHGEVPTEVLRHFKCNV</sequence>
<dbReference type="EMBL" id="CAJFCW020000003">
    <property type="protein sequence ID" value="CAG9106506.1"/>
    <property type="molecule type" value="Genomic_DNA"/>
</dbReference>
<protein>
    <submittedName>
        <fullName evidence="6">Uncharacterized protein</fullName>
    </submittedName>
</protein>
<dbReference type="GO" id="GO:0016020">
    <property type="term" value="C:membrane"/>
    <property type="evidence" value="ECO:0007669"/>
    <property type="project" value="UniProtKB-SubCell"/>
</dbReference>
<comment type="subcellular location">
    <subcellularLocation>
        <location evidence="1">Membrane</location>
        <topology evidence="1">Single-pass type II membrane protein</topology>
    </subcellularLocation>
</comment>
<dbReference type="PANTHER" id="PTHR46671">
    <property type="entry name" value="PROTEIN CBG11221"/>
    <property type="match status" value="1"/>
</dbReference>
<reference evidence="6" key="1">
    <citation type="submission" date="2020-09" db="EMBL/GenBank/DDBJ databases">
        <authorList>
            <person name="Kikuchi T."/>
        </authorList>
    </citation>
    <scope>NUCLEOTIDE SEQUENCE</scope>
    <source>
        <strain evidence="6">SH1</strain>
    </source>
</reference>
<keyword evidence="3" id="KW-0808">Transferase</keyword>
<keyword evidence="4" id="KW-0472">Membrane</keyword>
<comment type="caution">
    <text evidence="6">The sequence shown here is derived from an EMBL/GenBank/DDBJ whole genome shotgun (WGS) entry which is preliminary data.</text>
</comment>
<evidence type="ECO:0000313" key="6">
    <source>
        <dbReference type="EMBL" id="CAD5216727.1"/>
    </source>
</evidence>
<dbReference type="PANTHER" id="PTHR46671:SF7">
    <property type="entry name" value="CORE-2_I-BRANCHING ENZYME"/>
    <property type="match status" value="1"/>
</dbReference>
<dbReference type="Pfam" id="PF02485">
    <property type="entry name" value="Branch"/>
    <property type="match status" value="1"/>
</dbReference>
<evidence type="ECO:0000256" key="3">
    <source>
        <dbReference type="ARBA" id="ARBA00022679"/>
    </source>
</evidence>
<keyword evidence="2" id="KW-0328">Glycosyltransferase</keyword>
<evidence type="ECO:0000256" key="4">
    <source>
        <dbReference type="ARBA" id="ARBA00023136"/>
    </source>
</evidence>
<dbReference type="OrthoDB" id="2019572at2759"/>
<dbReference type="InterPro" id="IPR003406">
    <property type="entry name" value="Glyco_trans_14"/>
</dbReference>
<evidence type="ECO:0000256" key="1">
    <source>
        <dbReference type="ARBA" id="ARBA00004606"/>
    </source>
</evidence>
<keyword evidence="5" id="KW-0325">Glycoprotein</keyword>
<accession>A0A811KNS9</accession>
<organism evidence="6 7">
    <name type="scientific">Bursaphelenchus okinawaensis</name>
    <dbReference type="NCBI Taxonomy" id="465554"/>
    <lineage>
        <taxon>Eukaryota</taxon>
        <taxon>Metazoa</taxon>
        <taxon>Ecdysozoa</taxon>
        <taxon>Nematoda</taxon>
        <taxon>Chromadorea</taxon>
        <taxon>Rhabditida</taxon>
        <taxon>Tylenchina</taxon>
        <taxon>Tylenchomorpha</taxon>
        <taxon>Aphelenchoidea</taxon>
        <taxon>Aphelenchoididae</taxon>
        <taxon>Bursaphelenchus</taxon>
    </lineage>
</organism>
<evidence type="ECO:0000313" key="7">
    <source>
        <dbReference type="Proteomes" id="UP000614601"/>
    </source>
</evidence>
<dbReference type="GO" id="GO:0016757">
    <property type="term" value="F:glycosyltransferase activity"/>
    <property type="evidence" value="ECO:0007669"/>
    <property type="project" value="UniProtKB-KW"/>
</dbReference>
<evidence type="ECO:0000256" key="2">
    <source>
        <dbReference type="ARBA" id="ARBA00022676"/>
    </source>
</evidence>
<gene>
    <name evidence="6" type="ORF">BOKJ2_LOCUS6732</name>
</gene>
<evidence type="ECO:0000256" key="5">
    <source>
        <dbReference type="ARBA" id="ARBA00023180"/>
    </source>
</evidence>
<name>A0A811KNS9_9BILA</name>
<keyword evidence="7" id="KW-1185">Reference proteome</keyword>
<dbReference type="Proteomes" id="UP000614601">
    <property type="component" value="Unassembled WGS sequence"/>
</dbReference>
<dbReference type="AlphaFoldDB" id="A0A811KNS9"/>
<dbReference type="Proteomes" id="UP000783686">
    <property type="component" value="Unassembled WGS sequence"/>
</dbReference>
<dbReference type="EMBL" id="CAJFDH010000003">
    <property type="protein sequence ID" value="CAD5216727.1"/>
    <property type="molecule type" value="Genomic_DNA"/>
</dbReference>